<proteinExistence type="predicted"/>
<protein>
    <recommendedName>
        <fullName evidence="4">PRC-barrel domain-containing protein</fullName>
    </recommendedName>
</protein>
<dbReference type="KEGG" id="tom:BWR18_08415"/>
<organism evidence="2 3">
    <name type="scientific">Tateyamaria omphalii</name>
    <dbReference type="NCBI Taxonomy" id="299262"/>
    <lineage>
        <taxon>Bacteria</taxon>
        <taxon>Pseudomonadati</taxon>
        <taxon>Pseudomonadota</taxon>
        <taxon>Alphaproteobacteria</taxon>
        <taxon>Rhodobacterales</taxon>
        <taxon>Roseobacteraceae</taxon>
        <taxon>Tateyamaria</taxon>
    </lineage>
</organism>
<evidence type="ECO:0008006" key="4">
    <source>
        <dbReference type="Google" id="ProtNLM"/>
    </source>
</evidence>
<keyword evidence="1" id="KW-0732">Signal</keyword>
<reference evidence="2 3" key="1">
    <citation type="submission" date="2017-01" db="EMBL/GenBank/DDBJ databases">
        <title>Complete genome of Tateyamaria omphalii DOK1-4 isolated from seawater in Dokdo.</title>
        <authorList>
            <person name="Kim J.H."/>
            <person name="Chi W.-J."/>
        </authorList>
    </citation>
    <scope>NUCLEOTIDE SEQUENCE [LARGE SCALE GENOMIC DNA]</scope>
    <source>
        <strain evidence="2 3">DOK1-4</strain>
    </source>
</reference>
<dbReference type="OrthoDB" id="9856183at2"/>
<dbReference type="AlphaFoldDB" id="A0A1P8MUM9"/>
<name>A0A1P8MUM9_9RHOB</name>
<feature type="chain" id="PRO_5013179268" description="PRC-barrel domain-containing protein" evidence="1">
    <location>
        <begin position="27"/>
        <end position="130"/>
    </location>
</feature>
<gene>
    <name evidence="2" type="ORF">BWR18_08415</name>
</gene>
<evidence type="ECO:0000313" key="3">
    <source>
        <dbReference type="Proteomes" id="UP000186336"/>
    </source>
</evidence>
<sequence>MTSLATVAKRSLVALTLSLAAATAQADLTASEAAQVEKLRGTGVFSSDGALVGLIEGASISGDRAALFLTPGSGDVLRQRGKDIIIRTNTSELSLRGTQIILNADAQRVRTKAFVQKEDDDQVTVTLPRI</sequence>
<keyword evidence="3" id="KW-1185">Reference proteome</keyword>
<feature type="signal peptide" evidence="1">
    <location>
        <begin position="1"/>
        <end position="26"/>
    </location>
</feature>
<dbReference type="STRING" id="299262.BWR18_08415"/>
<dbReference type="Proteomes" id="UP000186336">
    <property type="component" value="Chromosome"/>
</dbReference>
<accession>A0A1P8MUM9</accession>
<dbReference type="RefSeq" id="WP_076627563.1">
    <property type="nucleotide sequence ID" value="NZ_CP019312.1"/>
</dbReference>
<dbReference type="EMBL" id="CP019312">
    <property type="protein sequence ID" value="APX11702.1"/>
    <property type="molecule type" value="Genomic_DNA"/>
</dbReference>
<evidence type="ECO:0000256" key="1">
    <source>
        <dbReference type="SAM" id="SignalP"/>
    </source>
</evidence>
<evidence type="ECO:0000313" key="2">
    <source>
        <dbReference type="EMBL" id="APX11702.1"/>
    </source>
</evidence>